<dbReference type="InterPro" id="IPR036390">
    <property type="entry name" value="WH_DNA-bd_sf"/>
</dbReference>
<dbReference type="Pfam" id="PF03551">
    <property type="entry name" value="PadR"/>
    <property type="match status" value="1"/>
</dbReference>
<sequence length="233" mass="26717">MAGRTRANPLALAVLGLLYERPMHPYEMSSTLRERRKEDSIKLNYGSLYSVVESLQKRGLITARETVREGRRPERTVYEITEAGTTEMTDWLSDLLARPVKEFTQFEAALSLMPIFGPDEVVTLLETRLRSLREQRLAYDHGTASAPANFPRLFLIEAEFKYALLRTEIEFVSALLDELRAGTFEGVALWRRMHELRGEGHSPEAVEQLLAEEFKEELSWLSELSDTQRPEQG</sequence>
<proteinExistence type="predicted"/>
<gene>
    <name evidence="2" type="ORF">BA062_18130</name>
</gene>
<protein>
    <submittedName>
        <fullName evidence="2">PadR family transcriptional regulator</fullName>
    </submittedName>
</protein>
<keyword evidence="3" id="KW-1185">Reference proteome</keyword>
<dbReference type="InterPro" id="IPR005149">
    <property type="entry name" value="Tscrpt_reg_PadR_N"/>
</dbReference>
<feature type="domain" description="Transcription regulator PadR N-terminal" evidence="1">
    <location>
        <begin position="14"/>
        <end position="89"/>
    </location>
</feature>
<dbReference type="OrthoDB" id="8443918at2"/>
<reference evidence="2 3" key="1">
    <citation type="submission" date="2016-07" db="EMBL/GenBank/DDBJ databases">
        <title>Draft genome sequence of Prauserella sp. YIM 121212, isolated from alkaline soil.</title>
        <authorList>
            <person name="Ruckert C."/>
            <person name="Albersmeier A."/>
            <person name="Jiang C.-L."/>
            <person name="Jiang Y."/>
            <person name="Kalinowski J."/>
            <person name="Schneider O."/>
            <person name="Winkler A."/>
            <person name="Zotchev S.B."/>
        </authorList>
    </citation>
    <scope>NUCLEOTIDE SEQUENCE [LARGE SCALE GENOMIC DNA]</scope>
    <source>
        <strain evidence="2 3">YIM 121212</strain>
    </source>
</reference>
<name>A0A318LKX5_9PSEU</name>
<accession>A0A318LKX5</accession>
<dbReference type="InterPro" id="IPR036388">
    <property type="entry name" value="WH-like_DNA-bd_sf"/>
</dbReference>
<comment type="caution">
    <text evidence="2">The sequence shown here is derived from an EMBL/GenBank/DDBJ whole genome shotgun (WGS) entry which is preliminary data.</text>
</comment>
<evidence type="ECO:0000259" key="1">
    <source>
        <dbReference type="Pfam" id="PF03551"/>
    </source>
</evidence>
<dbReference type="SUPFAM" id="SSF46785">
    <property type="entry name" value="Winged helix' DNA-binding domain"/>
    <property type="match status" value="1"/>
</dbReference>
<organism evidence="2 3">
    <name type="scientific">Prauserella flavalba</name>
    <dbReference type="NCBI Taxonomy" id="1477506"/>
    <lineage>
        <taxon>Bacteria</taxon>
        <taxon>Bacillati</taxon>
        <taxon>Actinomycetota</taxon>
        <taxon>Actinomycetes</taxon>
        <taxon>Pseudonocardiales</taxon>
        <taxon>Pseudonocardiaceae</taxon>
        <taxon>Prauserella</taxon>
    </lineage>
</organism>
<dbReference type="RefSeq" id="WP_110338238.1">
    <property type="nucleotide sequence ID" value="NZ_JBHVKT010000010.1"/>
</dbReference>
<dbReference type="EMBL" id="MASU01000006">
    <property type="protein sequence ID" value="PXY34107.1"/>
    <property type="molecule type" value="Genomic_DNA"/>
</dbReference>
<dbReference type="PANTHER" id="PTHR33169">
    <property type="entry name" value="PADR-FAMILY TRANSCRIPTIONAL REGULATOR"/>
    <property type="match status" value="1"/>
</dbReference>
<dbReference type="Proteomes" id="UP000247892">
    <property type="component" value="Unassembled WGS sequence"/>
</dbReference>
<evidence type="ECO:0000313" key="2">
    <source>
        <dbReference type="EMBL" id="PXY34107.1"/>
    </source>
</evidence>
<dbReference type="AlphaFoldDB" id="A0A318LKX5"/>
<dbReference type="Gene3D" id="1.10.10.10">
    <property type="entry name" value="Winged helix-like DNA-binding domain superfamily/Winged helix DNA-binding domain"/>
    <property type="match status" value="1"/>
</dbReference>
<dbReference type="InterPro" id="IPR052509">
    <property type="entry name" value="Metal_resp_DNA-bind_regulator"/>
</dbReference>
<evidence type="ECO:0000313" key="3">
    <source>
        <dbReference type="Proteomes" id="UP000247892"/>
    </source>
</evidence>
<dbReference type="PANTHER" id="PTHR33169:SF27">
    <property type="entry name" value="TRANSCRIPTIONAL REGULATOR PADR FAMILY PROTEIN"/>
    <property type="match status" value="1"/>
</dbReference>